<keyword evidence="1" id="KW-1133">Transmembrane helix</keyword>
<keyword evidence="3" id="KW-1185">Reference proteome</keyword>
<organism evidence="2 3">
    <name type="scientific">Deinococcus sedimenti</name>
    <dbReference type="NCBI Taxonomy" id="1867090"/>
    <lineage>
        <taxon>Bacteria</taxon>
        <taxon>Thermotogati</taxon>
        <taxon>Deinococcota</taxon>
        <taxon>Deinococci</taxon>
        <taxon>Deinococcales</taxon>
        <taxon>Deinococcaceae</taxon>
        <taxon>Deinococcus</taxon>
    </lineage>
</organism>
<dbReference type="EMBL" id="BMQN01000002">
    <property type="protein sequence ID" value="GGR91236.1"/>
    <property type="molecule type" value="Genomic_DNA"/>
</dbReference>
<evidence type="ECO:0000313" key="3">
    <source>
        <dbReference type="Proteomes" id="UP000644548"/>
    </source>
</evidence>
<dbReference type="Proteomes" id="UP000644548">
    <property type="component" value="Unassembled WGS sequence"/>
</dbReference>
<evidence type="ECO:0000256" key="1">
    <source>
        <dbReference type="SAM" id="Phobius"/>
    </source>
</evidence>
<keyword evidence="1" id="KW-0812">Transmembrane</keyword>
<dbReference type="RefSeq" id="WP_189072778.1">
    <property type="nucleotide sequence ID" value="NZ_BMQN01000002.1"/>
</dbReference>
<keyword evidence="1" id="KW-0472">Membrane</keyword>
<proteinExistence type="predicted"/>
<evidence type="ECO:0000313" key="2">
    <source>
        <dbReference type="EMBL" id="GGR91236.1"/>
    </source>
</evidence>
<protein>
    <recommendedName>
        <fullName evidence="4">Cell division protein FtsL</fullName>
    </recommendedName>
</protein>
<sequence length="123" mass="13521">MRRLPTVDPDLTLPTWRARAVRYLLIYVALVVSLVSVRASTAGVRPALREAQTREQTLITQRDNLSLQLQTLESRPRIIAWAKANGMELSAVASKGAADIAGVPEAAHVPAAPRTVEVRTQWK</sequence>
<reference evidence="3" key="1">
    <citation type="journal article" date="2019" name="Int. J. Syst. Evol. Microbiol.">
        <title>The Global Catalogue of Microorganisms (GCM) 10K type strain sequencing project: providing services to taxonomists for standard genome sequencing and annotation.</title>
        <authorList>
            <consortium name="The Broad Institute Genomics Platform"/>
            <consortium name="The Broad Institute Genome Sequencing Center for Infectious Disease"/>
            <person name="Wu L."/>
            <person name="Ma J."/>
        </authorList>
    </citation>
    <scope>NUCLEOTIDE SEQUENCE [LARGE SCALE GENOMIC DNA]</scope>
    <source>
        <strain evidence="3">JCM 31405</strain>
    </source>
</reference>
<gene>
    <name evidence="2" type="ORF">GCM10008960_17860</name>
</gene>
<accession>A0ABQ2S5W2</accession>
<evidence type="ECO:0008006" key="4">
    <source>
        <dbReference type="Google" id="ProtNLM"/>
    </source>
</evidence>
<comment type="caution">
    <text evidence="2">The sequence shown here is derived from an EMBL/GenBank/DDBJ whole genome shotgun (WGS) entry which is preliminary data.</text>
</comment>
<name>A0ABQ2S5W2_9DEIO</name>
<feature type="transmembrane region" description="Helical" evidence="1">
    <location>
        <begin position="20"/>
        <end position="39"/>
    </location>
</feature>